<sequence>MQRRNSIQTFVCTVALLCGVVFSAQAQRIKPADPQSKPIVIQGATIHVGNGQVMNNASVRFEQGIITEVGTSINTTGAQVINGKGKHVYPGIIALNTPVGLVEVNAVKASVDRSEQGNFNPNVRALTSFNTDSDVLPTLRYTGVLLVEATPDRGIVSGTSSIMELDGWNWEDAVLKADNAIHLNWPARFSRSRRRGNPFGGKANKRRQRIIHLLTNAMREAKAYAAVAKPAKVNLKLEAMRGLFDGSKTLFIHASYSKDIVESVQFAKTHGVQKVGIVGGYDAVRVANFLKEHQIPVVINATHRLPLVNHHDIAYAYKLPGMLAKAGVLTGLTVGNERGISMADHGWRVRTLPFHAGTAAAHGLGTEKAVEMITLNNAKILGIDKQVGSIEKGKQATLFISKGDVLDMLTNDIEHAFIRGKKLILDDKQQQLYRRFKKKYD</sequence>
<keyword evidence="4" id="KW-1185">Reference proteome</keyword>
<proteinExistence type="predicted"/>
<evidence type="ECO:0000259" key="2">
    <source>
        <dbReference type="Pfam" id="PF01979"/>
    </source>
</evidence>
<dbReference type="Proteomes" id="UP000004095">
    <property type="component" value="Unassembled WGS sequence"/>
</dbReference>
<dbReference type="AlphaFoldDB" id="A1ZD43"/>
<keyword evidence="3" id="KW-0378">Hydrolase</keyword>
<name>A1ZD43_MICM2</name>
<evidence type="ECO:0000313" key="3">
    <source>
        <dbReference type="EMBL" id="EAY31582.1"/>
    </source>
</evidence>
<dbReference type="Gene3D" id="3.20.20.140">
    <property type="entry name" value="Metal-dependent hydrolases"/>
    <property type="match status" value="1"/>
</dbReference>
<dbReference type="OrthoDB" id="783596at2"/>
<dbReference type="SUPFAM" id="SSF51556">
    <property type="entry name" value="Metallo-dependent hydrolases"/>
    <property type="match status" value="1"/>
</dbReference>
<dbReference type="SUPFAM" id="SSF51338">
    <property type="entry name" value="Composite domain of metallo-dependent hydrolases"/>
    <property type="match status" value="1"/>
</dbReference>
<organism evidence="3 4">
    <name type="scientific">Microscilla marina ATCC 23134</name>
    <dbReference type="NCBI Taxonomy" id="313606"/>
    <lineage>
        <taxon>Bacteria</taxon>
        <taxon>Pseudomonadati</taxon>
        <taxon>Bacteroidota</taxon>
        <taxon>Cytophagia</taxon>
        <taxon>Cytophagales</taxon>
        <taxon>Microscillaceae</taxon>
        <taxon>Microscilla</taxon>
    </lineage>
</organism>
<dbReference type="InterPro" id="IPR011059">
    <property type="entry name" value="Metal-dep_hydrolase_composite"/>
</dbReference>
<dbReference type="PANTHER" id="PTHR43135:SF3">
    <property type="entry name" value="ALPHA-D-RIBOSE 1-METHYLPHOSPHONATE 5-TRIPHOSPHATE DIPHOSPHATASE"/>
    <property type="match status" value="1"/>
</dbReference>
<feature type="chain" id="PRO_5002641360" evidence="1">
    <location>
        <begin position="27"/>
        <end position="441"/>
    </location>
</feature>
<comment type="caution">
    <text evidence="3">The sequence shown here is derived from an EMBL/GenBank/DDBJ whole genome shotgun (WGS) entry which is preliminary data.</text>
</comment>
<feature type="signal peptide" evidence="1">
    <location>
        <begin position="1"/>
        <end position="26"/>
    </location>
</feature>
<feature type="domain" description="Amidohydrolase-related" evidence="2">
    <location>
        <begin position="205"/>
        <end position="410"/>
    </location>
</feature>
<dbReference type="EMBL" id="AAWS01000002">
    <property type="protein sequence ID" value="EAY31582.1"/>
    <property type="molecule type" value="Genomic_DNA"/>
</dbReference>
<dbReference type="InterPro" id="IPR006680">
    <property type="entry name" value="Amidohydro-rel"/>
</dbReference>
<keyword evidence="1" id="KW-0732">Signal</keyword>
<reference evidence="3 4" key="1">
    <citation type="submission" date="2007-01" db="EMBL/GenBank/DDBJ databases">
        <authorList>
            <person name="Haygood M."/>
            <person name="Podell S."/>
            <person name="Anderson C."/>
            <person name="Hopkinson B."/>
            <person name="Roe K."/>
            <person name="Barbeau K."/>
            <person name="Gaasterland T."/>
            <person name="Ferriera S."/>
            <person name="Johnson J."/>
            <person name="Kravitz S."/>
            <person name="Beeson K."/>
            <person name="Sutton G."/>
            <person name="Rogers Y.-H."/>
            <person name="Friedman R."/>
            <person name="Frazier M."/>
            <person name="Venter J.C."/>
        </authorList>
    </citation>
    <scope>NUCLEOTIDE SEQUENCE [LARGE SCALE GENOMIC DNA]</scope>
    <source>
        <strain evidence="3 4">ATCC 23134</strain>
    </source>
</reference>
<accession>A1ZD43</accession>
<dbReference type="PANTHER" id="PTHR43135">
    <property type="entry name" value="ALPHA-D-RIBOSE 1-METHYLPHOSPHONATE 5-TRIPHOSPHATE DIPHOSPHATASE"/>
    <property type="match status" value="1"/>
</dbReference>
<dbReference type="InterPro" id="IPR051781">
    <property type="entry name" value="Metallo-dep_Hydrolase"/>
</dbReference>
<dbReference type="eggNOG" id="COG1228">
    <property type="taxonomic scope" value="Bacteria"/>
</dbReference>
<dbReference type="InterPro" id="IPR032466">
    <property type="entry name" value="Metal_Hydrolase"/>
</dbReference>
<evidence type="ECO:0000313" key="4">
    <source>
        <dbReference type="Proteomes" id="UP000004095"/>
    </source>
</evidence>
<evidence type="ECO:0000256" key="1">
    <source>
        <dbReference type="SAM" id="SignalP"/>
    </source>
</evidence>
<gene>
    <name evidence="3" type="ORF">M23134_05088</name>
</gene>
<dbReference type="GO" id="GO:0016810">
    <property type="term" value="F:hydrolase activity, acting on carbon-nitrogen (but not peptide) bonds"/>
    <property type="evidence" value="ECO:0007669"/>
    <property type="project" value="InterPro"/>
</dbReference>
<protein>
    <submittedName>
        <fullName evidence="3">Amidohydrolase family protein</fullName>
    </submittedName>
</protein>
<dbReference type="Pfam" id="PF01979">
    <property type="entry name" value="Amidohydro_1"/>
    <property type="match status" value="1"/>
</dbReference>